<evidence type="ECO:0000313" key="8">
    <source>
        <dbReference type="EMBL" id="CAE0445645.1"/>
    </source>
</evidence>
<dbReference type="InterPro" id="IPR056179">
    <property type="entry name" value="DHQS_C"/>
</dbReference>
<gene>
    <name evidence="8" type="ORF">ASTO00021_LOCUS15649</name>
</gene>
<evidence type="ECO:0000259" key="6">
    <source>
        <dbReference type="Pfam" id="PF01761"/>
    </source>
</evidence>
<name>A0A7S3V1D9_9STRA</name>
<evidence type="ECO:0000256" key="4">
    <source>
        <dbReference type="ARBA" id="ARBA00023141"/>
    </source>
</evidence>
<dbReference type="SUPFAM" id="SSF56796">
    <property type="entry name" value="Dehydroquinate synthase-like"/>
    <property type="match status" value="1"/>
</dbReference>
<dbReference type="InterPro" id="IPR050071">
    <property type="entry name" value="Dehydroquinate_synthase"/>
</dbReference>
<dbReference type="AlphaFoldDB" id="A0A7S3V1D9"/>
<dbReference type="Gene3D" id="1.20.1090.10">
    <property type="entry name" value="Dehydroquinate synthase-like - alpha domain"/>
    <property type="match status" value="1"/>
</dbReference>
<dbReference type="Pfam" id="PF01761">
    <property type="entry name" value="DHQ_synthase"/>
    <property type="match status" value="1"/>
</dbReference>
<keyword evidence="5" id="KW-0456">Lyase</keyword>
<evidence type="ECO:0000256" key="3">
    <source>
        <dbReference type="ARBA" id="ARBA00023027"/>
    </source>
</evidence>
<sequence>MVDASVGGKTGVNTKHGKNLLGAFWQPILVHAAVDTLKTLDDAELRCGLGEVVKHGVLEEVQDVNGSWVPSCKFMEWIEENGSKLANRDNEALKYAIKRSCEIKGAIVKQDERETGKRGLLNLGHTIGHAIEHALGYGALRHGEAVAIGTVAETQLAVLRGRCEDKNLPKRIAKVLRACSLPTGVKGLSVDELLEATLMDKKRDDASIAVTMPHKIGDVRLEKMKPEELRPGFELLESNVGLAA</sequence>
<evidence type="ECO:0000256" key="1">
    <source>
        <dbReference type="ARBA" id="ARBA00001911"/>
    </source>
</evidence>
<keyword evidence="2" id="KW-0028">Amino-acid biosynthesis</keyword>
<feature type="domain" description="3-dehydroquinate synthase N-terminal" evidence="6">
    <location>
        <begin position="1"/>
        <end position="46"/>
    </location>
</feature>
<comment type="cofactor">
    <cofactor evidence="1">
        <name>NAD(+)</name>
        <dbReference type="ChEBI" id="CHEBI:57540"/>
    </cofactor>
</comment>
<dbReference type="GO" id="GO:0009073">
    <property type="term" value="P:aromatic amino acid family biosynthetic process"/>
    <property type="evidence" value="ECO:0007669"/>
    <property type="project" value="UniProtKB-KW"/>
</dbReference>
<reference evidence="8" key="1">
    <citation type="submission" date="2021-01" db="EMBL/GenBank/DDBJ databases">
        <authorList>
            <person name="Corre E."/>
            <person name="Pelletier E."/>
            <person name="Niang G."/>
            <person name="Scheremetjew M."/>
            <person name="Finn R."/>
            <person name="Kale V."/>
            <person name="Holt S."/>
            <person name="Cochrane G."/>
            <person name="Meng A."/>
            <person name="Brown T."/>
            <person name="Cohen L."/>
        </authorList>
    </citation>
    <scope>NUCLEOTIDE SEQUENCE</scope>
    <source>
        <strain evidence="8">GSBS06</strain>
    </source>
</reference>
<dbReference type="Pfam" id="PF24621">
    <property type="entry name" value="DHQS_C"/>
    <property type="match status" value="1"/>
</dbReference>
<dbReference type="Gene3D" id="3.40.50.1970">
    <property type="match status" value="1"/>
</dbReference>
<evidence type="ECO:0008006" key="9">
    <source>
        <dbReference type="Google" id="ProtNLM"/>
    </source>
</evidence>
<dbReference type="GO" id="GO:0003856">
    <property type="term" value="F:3-dehydroquinate synthase activity"/>
    <property type="evidence" value="ECO:0007669"/>
    <property type="project" value="TreeGrafter"/>
</dbReference>
<organism evidence="8">
    <name type="scientific">Aplanochytrium stocchinoi</name>
    <dbReference type="NCBI Taxonomy" id="215587"/>
    <lineage>
        <taxon>Eukaryota</taxon>
        <taxon>Sar</taxon>
        <taxon>Stramenopiles</taxon>
        <taxon>Bigyra</taxon>
        <taxon>Labyrinthulomycetes</taxon>
        <taxon>Thraustochytrida</taxon>
        <taxon>Thraustochytriidae</taxon>
        <taxon>Aplanochytrium</taxon>
    </lineage>
</organism>
<evidence type="ECO:0000256" key="5">
    <source>
        <dbReference type="ARBA" id="ARBA00023239"/>
    </source>
</evidence>
<dbReference type="PANTHER" id="PTHR43622">
    <property type="entry name" value="3-DEHYDROQUINATE SYNTHASE"/>
    <property type="match status" value="1"/>
</dbReference>
<dbReference type="CDD" id="cd08195">
    <property type="entry name" value="DHQS"/>
    <property type="match status" value="1"/>
</dbReference>
<dbReference type="GO" id="GO:0008652">
    <property type="term" value="P:amino acid biosynthetic process"/>
    <property type="evidence" value="ECO:0007669"/>
    <property type="project" value="UniProtKB-KW"/>
</dbReference>
<keyword evidence="3" id="KW-0520">NAD</keyword>
<dbReference type="EMBL" id="HBIN01020482">
    <property type="protein sequence ID" value="CAE0445645.1"/>
    <property type="molecule type" value="Transcribed_RNA"/>
</dbReference>
<feature type="domain" description="3-dehydroquinate synthase C-terminal" evidence="7">
    <location>
        <begin position="48"/>
        <end position="202"/>
    </location>
</feature>
<dbReference type="InterPro" id="IPR030960">
    <property type="entry name" value="DHQS/DOIS_N"/>
</dbReference>
<dbReference type="PANTHER" id="PTHR43622:SF7">
    <property type="entry name" value="3-DEHYDROQUINATE SYNTHASE, CHLOROPLASTIC"/>
    <property type="match status" value="1"/>
</dbReference>
<accession>A0A7S3V1D9</accession>
<evidence type="ECO:0000256" key="2">
    <source>
        <dbReference type="ARBA" id="ARBA00022605"/>
    </source>
</evidence>
<protein>
    <recommendedName>
        <fullName evidence="9">3-dehydroquinate synthase domain-containing protein</fullName>
    </recommendedName>
</protein>
<proteinExistence type="predicted"/>
<evidence type="ECO:0000259" key="7">
    <source>
        <dbReference type="Pfam" id="PF24621"/>
    </source>
</evidence>
<keyword evidence="4" id="KW-0057">Aromatic amino acid biosynthesis</keyword>